<dbReference type="GO" id="GO:0005509">
    <property type="term" value="F:calcium ion binding"/>
    <property type="evidence" value="ECO:0007669"/>
    <property type="project" value="InterPro"/>
</dbReference>
<dbReference type="GO" id="GO:0016020">
    <property type="term" value="C:membrane"/>
    <property type="evidence" value="ECO:0007669"/>
    <property type="project" value="UniProtKB-SubCell"/>
</dbReference>
<evidence type="ECO:0000313" key="11">
    <source>
        <dbReference type="Proteomes" id="UP001174136"/>
    </source>
</evidence>
<proteinExistence type="predicted"/>
<evidence type="ECO:0000256" key="6">
    <source>
        <dbReference type="ARBA" id="ARBA00023157"/>
    </source>
</evidence>
<dbReference type="InterPro" id="IPR024731">
    <property type="entry name" value="NELL2-like_EGF"/>
</dbReference>
<name>A0AA47NPU0_MERPO</name>
<feature type="domain" description="EGF-like" evidence="9">
    <location>
        <begin position="274"/>
        <end position="313"/>
    </location>
</feature>
<dbReference type="Pfam" id="PF02469">
    <property type="entry name" value="Fasciclin"/>
    <property type="match status" value="1"/>
</dbReference>
<keyword evidence="6" id="KW-1015">Disulfide bond</keyword>
<dbReference type="SMART" id="SM00181">
    <property type="entry name" value="EGF"/>
    <property type="match status" value="2"/>
</dbReference>
<evidence type="ECO:0000313" key="10">
    <source>
        <dbReference type="EMBL" id="KAK0133010.1"/>
    </source>
</evidence>
<sequence length="465" mass="53630">MLHPQHRKLHPQHRKLYPRHRKLYPQHRKLHPQHRKLHPQHRKLYPQHRKLYPHHRKLYPQHRKLHPQHRKLHPQHRKLYPQHRKLHPQHRKLHPQHRKLYPQHRKLYPQHRKLYTQHRKLYPQHRKLYPQHRKLHPQHRKLHPQHRKLYPQHRKLSLRSILPFLSVTTGNAACREEAMSGQLVCQCAVGYRRSGEDCVSVNPCLQKPCHAKATCSHTGPNKYICACAAGYAGDGHVCLAVDPCQTDQAGCSAQTTKCVYDGPGALDSRLTCRLQDVCKPDSCHEKANCSTVQPGVTECTCPEGYLGDGKVCYGNIMQRMRDLNTEPGGQWTGQLTAAITLFGTLRRAAWRRAVSLETIQIFKLAFHSGYLFGSNPTRTSGSLSWALQTLGPFTVFVPINSGFRFTSVKTLMADPLKAKYLCKLHMAAGTMPQDDLKRADVYYTLTGKAGEVDTSGFVRQRRYGT</sequence>
<gene>
    <name evidence="10" type="primary">Stab2_2</name>
    <name evidence="10" type="ORF">N1851_031620</name>
</gene>
<reference evidence="10" key="1">
    <citation type="journal article" date="2023" name="Front. Mar. Sci.">
        <title>A new Merluccius polli reference genome to investigate the effects of global change in West African waters.</title>
        <authorList>
            <person name="Mateo J.L."/>
            <person name="Blanco-Fernandez C."/>
            <person name="Garcia-Vazquez E."/>
            <person name="Machado-Schiaffino G."/>
        </authorList>
    </citation>
    <scope>NUCLEOTIDE SEQUENCE</scope>
    <source>
        <strain evidence="10">C29</strain>
        <tissue evidence="10">Fin</tissue>
    </source>
</reference>
<evidence type="ECO:0000256" key="7">
    <source>
        <dbReference type="ARBA" id="ARBA00023180"/>
    </source>
</evidence>
<feature type="domain" description="EGF-like" evidence="9">
    <location>
        <begin position="200"/>
        <end position="239"/>
    </location>
</feature>
<evidence type="ECO:0000256" key="4">
    <source>
        <dbReference type="ARBA" id="ARBA00022989"/>
    </source>
</evidence>
<dbReference type="SUPFAM" id="SSF82153">
    <property type="entry name" value="FAS1 domain"/>
    <property type="match status" value="1"/>
</dbReference>
<comment type="subcellular location">
    <subcellularLocation>
        <location evidence="1">Membrane</location>
        <topology evidence="1">Single-pass membrane protein</topology>
    </subcellularLocation>
</comment>
<keyword evidence="4" id="KW-1133">Transmembrane helix</keyword>
<dbReference type="AlphaFoldDB" id="A0AA47NPU0"/>
<dbReference type="PANTHER" id="PTHR24038">
    <property type="entry name" value="STABILIN"/>
    <property type="match status" value="1"/>
</dbReference>
<keyword evidence="2 8" id="KW-0245">EGF-like domain</keyword>
<comment type="caution">
    <text evidence="8">Lacks conserved residue(s) required for the propagation of feature annotation.</text>
</comment>
<dbReference type="Proteomes" id="UP001174136">
    <property type="component" value="Unassembled WGS sequence"/>
</dbReference>
<dbReference type="InterPro" id="IPR000742">
    <property type="entry name" value="EGF"/>
</dbReference>
<evidence type="ECO:0000256" key="5">
    <source>
        <dbReference type="ARBA" id="ARBA00023136"/>
    </source>
</evidence>
<dbReference type="PROSITE" id="PS01186">
    <property type="entry name" value="EGF_2"/>
    <property type="match status" value="2"/>
</dbReference>
<organism evidence="10 11">
    <name type="scientific">Merluccius polli</name>
    <name type="common">Benguela hake</name>
    <name type="synonym">Merluccius cadenati</name>
    <dbReference type="NCBI Taxonomy" id="89951"/>
    <lineage>
        <taxon>Eukaryota</taxon>
        <taxon>Metazoa</taxon>
        <taxon>Chordata</taxon>
        <taxon>Craniata</taxon>
        <taxon>Vertebrata</taxon>
        <taxon>Euteleostomi</taxon>
        <taxon>Actinopterygii</taxon>
        <taxon>Neopterygii</taxon>
        <taxon>Teleostei</taxon>
        <taxon>Neoteleostei</taxon>
        <taxon>Acanthomorphata</taxon>
        <taxon>Zeiogadaria</taxon>
        <taxon>Gadariae</taxon>
        <taxon>Gadiformes</taxon>
        <taxon>Gadoidei</taxon>
        <taxon>Merlucciidae</taxon>
        <taxon>Merluccius</taxon>
    </lineage>
</organism>
<protein>
    <submittedName>
        <fullName evidence="10">Stabilin-2</fullName>
    </submittedName>
</protein>
<dbReference type="PROSITE" id="PS50026">
    <property type="entry name" value="EGF_3"/>
    <property type="match status" value="2"/>
</dbReference>
<keyword evidence="5" id="KW-0472">Membrane</keyword>
<dbReference type="Gene3D" id="2.30.180.10">
    <property type="entry name" value="FAS1 domain"/>
    <property type="match status" value="1"/>
</dbReference>
<dbReference type="Pfam" id="PF12947">
    <property type="entry name" value="EGF_3"/>
    <property type="match status" value="2"/>
</dbReference>
<comment type="caution">
    <text evidence="10">The sequence shown here is derived from an EMBL/GenBank/DDBJ whole genome shotgun (WGS) entry which is preliminary data.</text>
</comment>
<evidence type="ECO:0000256" key="2">
    <source>
        <dbReference type="ARBA" id="ARBA00022536"/>
    </source>
</evidence>
<dbReference type="InterPro" id="IPR001881">
    <property type="entry name" value="EGF-like_Ca-bd_dom"/>
</dbReference>
<evidence type="ECO:0000256" key="1">
    <source>
        <dbReference type="ARBA" id="ARBA00004167"/>
    </source>
</evidence>
<dbReference type="Gene3D" id="2.10.25.10">
    <property type="entry name" value="Laminin"/>
    <property type="match status" value="2"/>
</dbReference>
<dbReference type="InterPro" id="IPR000782">
    <property type="entry name" value="FAS1_domain"/>
</dbReference>
<dbReference type="InterPro" id="IPR036378">
    <property type="entry name" value="FAS1_dom_sf"/>
</dbReference>
<dbReference type="SMART" id="SM00179">
    <property type="entry name" value="EGF_CA"/>
    <property type="match status" value="1"/>
</dbReference>
<evidence type="ECO:0000256" key="8">
    <source>
        <dbReference type="PROSITE-ProRule" id="PRU00076"/>
    </source>
</evidence>
<evidence type="ECO:0000259" key="9">
    <source>
        <dbReference type="PROSITE" id="PS50026"/>
    </source>
</evidence>
<dbReference type="PANTHER" id="PTHR24038:SF0">
    <property type="entry name" value="STABILIN-2"/>
    <property type="match status" value="1"/>
</dbReference>
<keyword evidence="7" id="KW-0325">Glycoprotein</keyword>
<evidence type="ECO:0000256" key="3">
    <source>
        <dbReference type="ARBA" id="ARBA00022692"/>
    </source>
</evidence>
<dbReference type="SUPFAM" id="SSF57196">
    <property type="entry name" value="EGF/Laminin"/>
    <property type="match status" value="2"/>
</dbReference>
<keyword evidence="11" id="KW-1185">Reference proteome</keyword>
<accession>A0AA47NPU0</accession>
<keyword evidence="3" id="KW-0812">Transmembrane</keyword>
<dbReference type="EMBL" id="JAOPHQ010006034">
    <property type="protein sequence ID" value="KAK0133010.1"/>
    <property type="molecule type" value="Genomic_DNA"/>
</dbReference>